<evidence type="ECO:0000313" key="2">
    <source>
        <dbReference type="EMBL" id="MBB4083387.1"/>
    </source>
</evidence>
<dbReference type="PANTHER" id="PTHR34406">
    <property type="entry name" value="PROTEIN YCEI"/>
    <property type="match status" value="1"/>
</dbReference>
<accession>A0A7W6NQN6</accession>
<dbReference type="RefSeq" id="WP_183204482.1">
    <property type="nucleotide sequence ID" value="NZ_BAAAER010000009.1"/>
</dbReference>
<dbReference type="Gene3D" id="2.40.128.110">
    <property type="entry name" value="Lipid/polyisoprenoid-binding, YceI-like"/>
    <property type="match status" value="1"/>
</dbReference>
<dbReference type="Pfam" id="PF04264">
    <property type="entry name" value="YceI"/>
    <property type="match status" value="1"/>
</dbReference>
<dbReference type="AlphaFoldDB" id="A0A7W6NQN6"/>
<dbReference type="SUPFAM" id="SSF101874">
    <property type="entry name" value="YceI-like"/>
    <property type="match status" value="1"/>
</dbReference>
<dbReference type="SMART" id="SM00867">
    <property type="entry name" value="YceI"/>
    <property type="match status" value="1"/>
</dbReference>
<organism evidence="2 3">
    <name type="scientific">Brevundimonas lenta</name>
    <dbReference type="NCBI Taxonomy" id="424796"/>
    <lineage>
        <taxon>Bacteria</taxon>
        <taxon>Pseudomonadati</taxon>
        <taxon>Pseudomonadota</taxon>
        <taxon>Alphaproteobacteria</taxon>
        <taxon>Caulobacterales</taxon>
        <taxon>Caulobacteraceae</taxon>
        <taxon>Brevundimonas</taxon>
    </lineage>
</organism>
<dbReference type="EMBL" id="JACIDM010000002">
    <property type="protein sequence ID" value="MBB4083387.1"/>
    <property type="molecule type" value="Genomic_DNA"/>
</dbReference>
<feature type="domain" description="Lipid/polyisoprenoid-binding YceI-like" evidence="1">
    <location>
        <begin position="24"/>
        <end position="183"/>
    </location>
</feature>
<sequence length="185" mass="19962">MRRRDVLLGGSASLLTLPAAAQSRWTFDRSVSSIEMSVSAFGQTRRGRFSDWSGDIIFDPASLSRTRANVVVQAASLRLSPSIGTDRATGPGFLDAARYPTIRFVLLSVEPAGGDSYNARADVTIKGRTNAVSFPVDLRATGDRAHLTGAFTVNRTDFGIGTSGPWNRLVGRQATVRFALQARRT</sequence>
<proteinExistence type="predicted"/>
<dbReference type="PANTHER" id="PTHR34406:SF1">
    <property type="entry name" value="PROTEIN YCEI"/>
    <property type="match status" value="1"/>
</dbReference>
<reference evidence="2 3" key="1">
    <citation type="submission" date="2020-08" db="EMBL/GenBank/DDBJ databases">
        <title>Genomic Encyclopedia of Type Strains, Phase IV (KMG-IV): sequencing the most valuable type-strain genomes for metagenomic binning, comparative biology and taxonomic classification.</title>
        <authorList>
            <person name="Goeker M."/>
        </authorList>
    </citation>
    <scope>NUCLEOTIDE SEQUENCE [LARGE SCALE GENOMIC DNA]</scope>
    <source>
        <strain evidence="2 3">DSM 23960</strain>
    </source>
</reference>
<dbReference type="InterPro" id="IPR007372">
    <property type="entry name" value="Lipid/polyisoprenoid-bd_YceI"/>
</dbReference>
<name>A0A7W6NQN6_9CAUL</name>
<evidence type="ECO:0000313" key="3">
    <source>
        <dbReference type="Proteomes" id="UP000529946"/>
    </source>
</evidence>
<protein>
    <submittedName>
        <fullName evidence="2">Polyisoprenoid-binding protein YceI</fullName>
    </submittedName>
</protein>
<gene>
    <name evidence="2" type="ORF">GGR12_002253</name>
</gene>
<evidence type="ECO:0000259" key="1">
    <source>
        <dbReference type="SMART" id="SM00867"/>
    </source>
</evidence>
<comment type="caution">
    <text evidence="2">The sequence shown here is derived from an EMBL/GenBank/DDBJ whole genome shotgun (WGS) entry which is preliminary data.</text>
</comment>
<keyword evidence="3" id="KW-1185">Reference proteome</keyword>
<dbReference type="Proteomes" id="UP000529946">
    <property type="component" value="Unassembled WGS sequence"/>
</dbReference>
<dbReference type="InterPro" id="IPR036761">
    <property type="entry name" value="TTHA0802/YceI-like_sf"/>
</dbReference>